<evidence type="ECO:0008006" key="3">
    <source>
        <dbReference type="Google" id="ProtNLM"/>
    </source>
</evidence>
<proteinExistence type="predicted"/>
<dbReference type="KEGG" id="abas:ACPOL_2736"/>
<dbReference type="EMBL" id="CP030840">
    <property type="protein sequence ID" value="AXC12049.1"/>
    <property type="molecule type" value="Genomic_DNA"/>
</dbReference>
<keyword evidence="2" id="KW-1185">Reference proteome</keyword>
<gene>
    <name evidence="1" type="ORF">ACPOL_2736</name>
</gene>
<sequence length="43" mass="5160">MIETIEVLREMNRDGLRKVPHNAPLSFIRRRWEAYGFCRNKGV</sequence>
<evidence type="ECO:0000313" key="2">
    <source>
        <dbReference type="Proteomes" id="UP000253606"/>
    </source>
</evidence>
<protein>
    <recommendedName>
        <fullName evidence="3">Mobile element protein</fullName>
    </recommendedName>
</protein>
<organism evidence="1 2">
    <name type="scientific">Acidisarcina polymorpha</name>
    <dbReference type="NCBI Taxonomy" id="2211140"/>
    <lineage>
        <taxon>Bacteria</taxon>
        <taxon>Pseudomonadati</taxon>
        <taxon>Acidobacteriota</taxon>
        <taxon>Terriglobia</taxon>
        <taxon>Terriglobales</taxon>
        <taxon>Acidobacteriaceae</taxon>
        <taxon>Acidisarcina</taxon>
    </lineage>
</organism>
<dbReference type="AlphaFoldDB" id="A0A2Z5FYU9"/>
<accession>A0A2Z5FYU9</accession>
<dbReference type="Proteomes" id="UP000253606">
    <property type="component" value="Chromosome"/>
</dbReference>
<evidence type="ECO:0000313" key="1">
    <source>
        <dbReference type="EMBL" id="AXC12049.1"/>
    </source>
</evidence>
<reference evidence="1 2" key="1">
    <citation type="journal article" date="2018" name="Front. Microbiol.">
        <title>Hydrolytic Capabilities as a Key to Environmental Success: Chitinolytic and Cellulolytic Acidobacteria From Acidic Sub-arctic Soils and Boreal Peatlands.</title>
        <authorList>
            <person name="Belova S.E."/>
            <person name="Ravin N.V."/>
            <person name="Pankratov T.A."/>
            <person name="Rakitin A.L."/>
            <person name="Ivanova A.A."/>
            <person name="Beletsky A.V."/>
            <person name="Mardanov A.V."/>
            <person name="Sinninghe Damste J.S."/>
            <person name="Dedysh S.N."/>
        </authorList>
    </citation>
    <scope>NUCLEOTIDE SEQUENCE [LARGE SCALE GENOMIC DNA]</scope>
    <source>
        <strain evidence="1 2">SBC82</strain>
    </source>
</reference>
<name>A0A2Z5FYU9_9BACT</name>